<dbReference type="Proteomes" id="UP000199455">
    <property type="component" value="Unassembled WGS sequence"/>
</dbReference>
<dbReference type="RefSeq" id="WP_090764400.1">
    <property type="nucleotide sequence ID" value="NZ_FMZH01000001.1"/>
</dbReference>
<gene>
    <name evidence="13" type="ORF">SAMN04488024_101637</name>
</gene>
<evidence type="ECO:0000256" key="4">
    <source>
        <dbReference type="ARBA" id="ARBA00022692"/>
    </source>
</evidence>
<evidence type="ECO:0000256" key="7">
    <source>
        <dbReference type="ARBA" id="ARBA00023237"/>
    </source>
</evidence>
<dbReference type="EMBL" id="FMZH01000001">
    <property type="protein sequence ID" value="SDC25290.1"/>
    <property type="molecule type" value="Genomic_DNA"/>
</dbReference>
<feature type="signal peptide" evidence="10">
    <location>
        <begin position="1"/>
        <end position="21"/>
    </location>
</feature>
<dbReference type="NCBIfam" id="TIGR04056">
    <property type="entry name" value="OMP_RagA_SusC"/>
    <property type="match status" value="1"/>
</dbReference>
<evidence type="ECO:0000259" key="12">
    <source>
        <dbReference type="Pfam" id="PF07715"/>
    </source>
</evidence>
<evidence type="ECO:0000256" key="2">
    <source>
        <dbReference type="ARBA" id="ARBA00022448"/>
    </source>
</evidence>
<evidence type="ECO:0000259" key="11">
    <source>
        <dbReference type="Pfam" id="PF00593"/>
    </source>
</evidence>
<keyword evidence="5 9" id="KW-0798">TonB box</keyword>
<evidence type="ECO:0000256" key="5">
    <source>
        <dbReference type="ARBA" id="ARBA00023077"/>
    </source>
</evidence>
<dbReference type="Pfam" id="PF07715">
    <property type="entry name" value="Plug"/>
    <property type="match status" value="1"/>
</dbReference>
<evidence type="ECO:0000256" key="3">
    <source>
        <dbReference type="ARBA" id="ARBA00022452"/>
    </source>
</evidence>
<feature type="domain" description="TonB-dependent receptor plug" evidence="12">
    <location>
        <begin position="121"/>
        <end position="243"/>
    </location>
</feature>
<feature type="domain" description="TonB-dependent receptor-like beta-barrel" evidence="11">
    <location>
        <begin position="403"/>
        <end position="950"/>
    </location>
</feature>
<keyword evidence="3 8" id="KW-1134">Transmembrane beta strand</keyword>
<dbReference type="Gene3D" id="2.170.130.10">
    <property type="entry name" value="TonB-dependent receptor, plug domain"/>
    <property type="match status" value="1"/>
</dbReference>
<keyword evidence="14" id="KW-1185">Reference proteome</keyword>
<comment type="similarity">
    <text evidence="8 9">Belongs to the TonB-dependent receptor family.</text>
</comment>
<dbReference type="InterPro" id="IPR036942">
    <property type="entry name" value="Beta-barrel_TonB_sf"/>
</dbReference>
<evidence type="ECO:0000313" key="14">
    <source>
        <dbReference type="Proteomes" id="UP000199455"/>
    </source>
</evidence>
<feature type="chain" id="PRO_5011666311" evidence="10">
    <location>
        <begin position="22"/>
        <end position="990"/>
    </location>
</feature>
<dbReference type="InterPro" id="IPR008969">
    <property type="entry name" value="CarboxyPept-like_regulatory"/>
</dbReference>
<name>A0A1G6K2R6_9SPHI</name>
<sequence length="990" mass="107466">MNKAIIFIVLAALCPNFKLSAQTTTQITGRVVTESDGKALPGATISIKNSSTAVQSSSDGTFTIHTKTTGGTLSITYTGYRTKEITFNGSQKNLEIKMQESTNSFDDIQVIGYGKTTKKLNTGSVSSISAEQIEQQPVTNVLSALSGRMPGVFIQTTNGLPGGNISVQIRGKGSLAAGTDPLYIIDGVPYDGAPVGKGNTDVLNIAGAVSPLNNISPADIESISILKDADATSIYGSRGANGVVIITTKKAASGPTRFELNIQQGASTVSARPKLIDLQDYLSMRRAAFANDGLIPSSDPTSANYAPDLTIWSQTQQTDWVDYIFGHTANSTNLQTKISGGKGNTTFSVSGNFRSEGTVLPGNNSYLRGGMSAQIQHLSEDQKFSIRAISQLSRQNSDLSNIVSNLDRSYLTAPNYPFYSPDGSVNWYAGNLLAEINARSKNATDNSITSLDLSYRILPSLSFRVNSGYTRTSYDQKFISPSSSLQPGILNSTNFSFTGTQSFISEPQLDYNLRLGKHKFSFLLGGTYQMKSSERRSIIARGYTLESLMENPGSAATVTATGTSTNYRYASLFGRVTYNLMDSYIINLTLRRDGSSRFGPGNRFGNFGSAGASWIFSNLSWMKKNMPVLSFGKIRASYGSSGNDQIPDYGYLSTYSSPGSIVYQGIPVIRPSRISNADFKWENTRKLDLGVELAFFKDALSLTADYYLSRSSDQLVSYAIPQISGFSSYQANLPAVIENSGWEFGISSSNFKGKHFTWTSSLNLTIPRNILKSFENFENSSYASIYEIGYDISRIRGYRSLGIDPATGKTRYAGQNGEVSATPYFNYTIGRSAPDFYGGLGNSMRWNSFEFSLLLQFVRQQSKGGLIRNPGGSGAFNEFDLPVWSQANPGATVPPPSTQFDFYYGQSSANIFDTSYLRIKNAALAYHLPEKLAKKLGLGNLKVFAEGQNLYTFWKRNSGVIDPESGALSSTSGKNIPPLKTFVLGLQLNL</sequence>
<dbReference type="InterPro" id="IPR000531">
    <property type="entry name" value="Beta-barrel_TonB"/>
</dbReference>
<dbReference type="InterPro" id="IPR023996">
    <property type="entry name" value="TonB-dep_OMP_SusC/RagA"/>
</dbReference>
<keyword evidence="7 8" id="KW-0998">Cell outer membrane</keyword>
<evidence type="ECO:0000256" key="6">
    <source>
        <dbReference type="ARBA" id="ARBA00023136"/>
    </source>
</evidence>
<dbReference type="InterPro" id="IPR012910">
    <property type="entry name" value="Plug_dom"/>
</dbReference>
<dbReference type="STRING" id="390242.SAMN04488024_101637"/>
<dbReference type="Gene3D" id="2.60.40.1120">
    <property type="entry name" value="Carboxypeptidase-like, regulatory domain"/>
    <property type="match status" value="1"/>
</dbReference>
<accession>A0A1G6K2R6</accession>
<dbReference type="InterPro" id="IPR037066">
    <property type="entry name" value="Plug_dom_sf"/>
</dbReference>
<organism evidence="13 14">
    <name type="scientific">Pedobacter soli</name>
    <dbReference type="NCBI Taxonomy" id="390242"/>
    <lineage>
        <taxon>Bacteria</taxon>
        <taxon>Pseudomonadati</taxon>
        <taxon>Bacteroidota</taxon>
        <taxon>Sphingobacteriia</taxon>
        <taxon>Sphingobacteriales</taxon>
        <taxon>Sphingobacteriaceae</taxon>
        <taxon>Pedobacter</taxon>
    </lineage>
</organism>
<protein>
    <submittedName>
        <fullName evidence="13">TonB-linked outer membrane protein, SusC/RagA family</fullName>
    </submittedName>
</protein>
<dbReference type="Pfam" id="PF13715">
    <property type="entry name" value="CarbopepD_reg_2"/>
    <property type="match status" value="1"/>
</dbReference>
<dbReference type="Gene3D" id="2.40.170.20">
    <property type="entry name" value="TonB-dependent receptor, beta-barrel domain"/>
    <property type="match status" value="1"/>
</dbReference>
<evidence type="ECO:0000256" key="9">
    <source>
        <dbReference type="RuleBase" id="RU003357"/>
    </source>
</evidence>
<keyword evidence="10" id="KW-0732">Signal</keyword>
<proteinExistence type="inferred from homology"/>
<evidence type="ECO:0000256" key="1">
    <source>
        <dbReference type="ARBA" id="ARBA00004571"/>
    </source>
</evidence>
<keyword evidence="2 8" id="KW-0813">Transport</keyword>
<evidence type="ECO:0000256" key="10">
    <source>
        <dbReference type="SAM" id="SignalP"/>
    </source>
</evidence>
<dbReference type="SUPFAM" id="SSF56935">
    <property type="entry name" value="Porins"/>
    <property type="match status" value="1"/>
</dbReference>
<dbReference type="GO" id="GO:0009279">
    <property type="term" value="C:cell outer membrane"/>
    <property type="evidence" value="ECO:0007669"/>
    <property type="project" value="UniProtKB-SubCell"/>
</dbReference>
<evidence type="ECO:0000313" key="13">
    <source>
        <dbReference type="EMBL" id="SDC25290.1"/>
    </source>
</evidence>
<dbReference type="InterPro" id="IPR039426">
    <property type="entry name" value="TonB-dep_rcpt-like"/>
</dbReference>
<dbReference type="Pfam" id="PF00593">
    <property type="entry name" value="TonB_dep_Rec_b-barrel"/>
    <property type="match status" value="1"/>
</dbReference>
<dbReference type="SUPFAM" id="SSF49464">
    <property type="entry name" value="Carboxypeptidase regulatory domain-like"/>
    <property type="match status" value="1"/>
</dbReference>
<dbReference type="AlphaFoldDB" id="A0A1G6K2R6"/>
<comment type="subcellular location">
    <subcellularLocation>
        <location evidence="1 8">Cell outer membrane</location>
        <topology evidence="1 8">Multi-pass membrane protein</topology>
    </subcellularLocation>
</comment>
<keyword evidence="4 8" id="KW-0812">Transmembrane</keyword>
<keyword evidence="6 8" id="KW-0472">Membrane</keyword>
<evidence type="ECO:0000256" key="8">
    <source>
        <dbReference type="PROSITE-ProRule" id="PRU01360"/>
    </source>
</evidence>
<dbReference type="InterPro" id="IPR023997">
    <property type="entry name" value="TonB-dep_OMP_SusC/RagA_CS"/>
</dbReference>
<reference evidence="14" key="1">
    <citation type="submission" date="2016-10" db="EMBL/GenBank/DDBJ databases">
        <authorList>
            <person name="Varghese N."/>
            <person name="Submissions S."/>
        </authorList>
    </citation>
    <scope>NUCLEOTIDE SEQUENCE [LARGE SCALE GENOMIC DNA]</scope>
    <source>
        <strain evidence="14">DSM 18609</strain>
    </source>
</reference>
<dbReference type="PROSITE" id="PS52016">
    <property type="entry name" value="TONB_DEPENDENT_REC_3"/>
    <property type="match status" value="1"/>
</dbReference>
<dbReference type="NCBIfam" id="TIGR04057">
    <property type="entry name" value="SusC_RagA_signa"/>
    <property type="match status" value="1"/>
</dbReference>